<name>A0A0F9K4J6_9ZZZZ</name>
<dbReference type="AlphaFoldDB" id="A0A0F9K4J6"/>
<gene>
    <name evidence="1" type="ORF">LCGC14_1375690</name>
</gene>
<proteinExistence type="predicted"/>
<sequence length="296" mass="32434">RPEDYRFVRKSFADQWDLNVSDLTFRINSLAELWREDHGGVWPRGTDLLGWDVAQNSIWTFASGASNLPATITLINDDGSEQRWFNNPVRGLIPVPAPIDAPFTEEALQARRGAVISAADLPSILAGLSPISQPRGGGGTGRKARSFDRRQLSEAATNRWRGLLLEEPEDAELDSLVSDYITEANAFWIRDSGSLDFDTFVTDRIRTQDRHAFLYGKKPEFQSEAEYMGGFRQTVSQFGLSSAGELRELESGASSGVGLAGFGERVSRTRESRLINQGSFSQRLAGSLAGSGLGGS</sequence>
<accession>A0A0F9K4J6</accession>
<evidence type="ECO:0000313" key="1">
    <source>
        <dbReference type="EMBL" id="KKM76883.1"/>
    </source>
</evidence>
<organism evidence="1">
    <name type="scientific">marine sediment metagenome</name>
    <dbReference type="NCBI Taxonomy" id="412755"/>
    <lineage>
        <taxon>unclassified sequences</taxon>
        <taxon>metagenomes</taxon>
        <taxon>ecological metagenomes</taxon>
    </lineage>
</organism>
<protein>
    <submittedName>
        <fullName evidence="1">Uncharacterized protein</fullName>
    </submittedName>
</protein>
<feature type="non-terminal residue" evidence="1">
    <location>
        <position position="1"/>
    </location>
</feature>
<comment type="caution">
    <text evidence="1">The sequence shown here is derived from an EMBL/GenBank/DDBJ whole genome shotgun (WGS) entry which is preliminary data.</text>
</comment>
<dbReference type="EMBL" id="LAZR01008732">
    <property type="protein sequence ID" value="KKM76883.1"/>
    <property type="molecule type" value="Genomic_DNA"/>
</dbReference>
<reference evidence="1" key="1">
    <citation type="journal article" date="2015" name="Nature">
        <title>Complex archaea that bridge the gap between prokaryotes and eukaryotes.</title>
        <authorList>
            <person name="Spang A."/>
            <person name="Saw J.H."/>
            <person name="Jorgensen S.L."/>
            <person name="Zaremba-Niedzwiedzka K."/>
            <person name="Martijn J."/>
            <person name="Lind A.E."/>
            <person name="van Eijk R."/>
            <person name="Schleper C."/>
            <person name="Guy L."/>
            <person name="Ettema T.J."/>
        </authorList>
    </citation>
    <scope>NUCLEOTIDE SEQUENCE</scope>
</reference>